<dbReference type="PANTHER" id="PTHR11439">
    <property type="entry name" value="GAG-POL-RELATED RETROTRANSPOSON"/>
    <property type="match status" value="1"/>
</dbReference>
<evidence type="ECO:0000313" key="4">
    <source>
        <dbReference type="Proteomes" id="UP000436088"/>
    </source>
</evidence>
<reference evidence="3" key="1">
    <citation type="submission" date="2019-09" db="EMBL/GenBank/DDBJ databases">
        <title>Draft genome information of white flower Hibiscus syriacus.</title>
        <authorList>
            <person name="Kim Y.-M."/>
        </authorList>
    </citation>
    <scope>NUCLEOTIDE SEQUENCE [LARGE SCALE GENOMIC DNA]</scope>
    <source>
        <strain evidence="3">YM2019G1</strain>
    </source>
</reference>
<dbReference type="Pfam" id="PF07727">
    <property type="entry name" value="RVT_2"/>
    <property type="match status" value="1"/>
</dbReference>
<gene>
    <name evidence="3" type="ORF">F3Y22_tig00111917pilonHSYRG00176</name>
</gene>
<dbReference type="Proteomes" id="UP000436088">
    <property type="component" value="Unassembled WGS sequence"/>
</dbReference>
<keyword evidence="4" id="KW-1185">Reference proteome</keyword>
<feature type="domain" description="Retroviral polymerase SH3-like" evidence="2">
    <location>
        <begin position="3"/>
        <end position="55"/>
    </location>
</feature>
<sequence>MSKRDKLDRRASPGIFIGYSTVNKAYKSFQPQTGNSVISRDVHFVEDEEWNWDDAEKKNQIMAELNHKFFACNYAEAKKDQRWIAAMEEELSMMEKNKTWILMDIPQDMKVIGVKWVFRTKLIVDGSINNHKARIMVKGYAQIFGIDYSDTFDPVAKLDTIMLPLAIASQKDWKVFQLDVKSAFLNGVLQEEIYVEQPQGFVKECEGDKIYLLKKALYGLKQAPRAWYSKIDEHLLNFGFVKSPSETTLYVKHNGNYILIVSLYIDDLLVIGKNTDHIQNFKQEMMKVFEMKDIGSISYFLGIKIQQGQGEVFICDKKYAKEILKKFQMEECKISSTPMNQREKLRKENGADKVDEGYFRSLIGCLMYLMATRPDILNVVSILSRFMHCASELLLKAAKRVIRYVKGTSDFGVKFKRCKEFKLVGFSDSDWGGSIDDMRSNSDNCFTLGSGVFSWSSKMQ</sequence>
<evidence type="ECO:0000259" key="1">
    <source>
        <dbReference type="Pfam" id="PF07727"/>
    </source>
</evidence>
<dbReference type="SUPFAM" id="SSF56672">
    <property type="entry name" value="DNA/RNA polymerases"/>
    <property type="match status" value="1"/>
</dbReference>
<dbReference type="InterPro" id="IPR057670">
    <property type="entry name" value="SH3_retrovirus"/>
</dbReference>
<accession>A0A6A2X988</accession>
<feature type="domain" description="Reverse transcriptase Ty1/copia-type" evidence="1">
    <location>
        <begin position="97"/>
        <end position="340"/>
    </location>
</feature>
<dbReference type="InterPro" id="IPR043502">
    <property type="entry name" value="DNA/RNA_pol_sf"/>
</dbReference>
<evidence type="ECO:0000259" key="2">
    <source>
        <dbReference type="Pfam" id="PF25597"/>
    </source>
</evidence>
<organism evidence="3 4">
    <name type="scientific">Hibiscus syriacus</name>
    <name type="common">Rose of Sharon</name>
    <dbReference type="NCBI Taxonomy" id="106335"/>
    <lineage>
        <taxon>Eukaryota</taxon>
        <taxon>Viridiplantae</taxon>
        <taxon>Streptophyta</taxon>
        <taxon>Embryophyta</taxon>
        <taxon>Tracheophyta</taxon>
        <taxon>Spermatophyta</taxon>
        <taxon>Magnoliopsida</taxon>
        <taxon>eudicotyledons</taxon>
        <taxon>Gunneridae</taxon>
        <taxon>Pentapetalae</taxon>
        <taxon>rosids</taxon>
        <taxon>malvids</taxon>
        <taxon>Malvales</taxon>
        <taxon>Malvaceae</taxon>
        <taxon>Malvoideae</taxon>
        <taxon>Hibiscus</taxon>
    </lineage>
</organism>
<dbReference type="PANTHER" id="PTHR11439:SF503">
    <property type="entry name" value="CYSTEINE-RICH RLK (RECEPTOR-LIKE PROTEIN KINASE) 8"/>
    <property type="match status" value="1"/>
</dbReference>
<dbReference type="InterPro" id="IPR013103">
    <property type="entry name" value="RVT_2"/>
</dbReference>
<comment type="caution">
    <text evidence="3">The sequence shown here is derived from an EMBL/GenBank/DDBJ whole genome shotgun (WGS) entry which is preliminary data.</text>
</comment>
<protein>
    <submittedName>
        <fullName evidence="3">Xyloglucan endotransglycosylase 6</fullName>
    </submittedName>
</protein>
<dbReference type="EMBL" id="VEPZ02001462">
    <property type="protein sequence ID" value="KAE8671832.1"/>
    <property type="molecule type" value="Genomic_DNA"/>
</dbReference>
<proteinExistence type="predicted"/>
<dbReference type="Pfam" id="PF25597">
    <property type="entry name" value="SH3_retrovirus"/>
    <property type="match status" value="1"/>
</dbReference>
<name>A0A6A2X988_HIBSY</name>
<dbReference type="AlphaFoldDB" id="A0A6A2X988"/>
<evidence type="ECO:0000313" key="3">
    <source>
        <dbReference type="EMBL" id="KAE8671832.1"/>
    </source>
</evidence>